<dbReference type="InterPro" id="IPR011701">
    <property type="entry name" value="MFS"/>
</dbReference>
<comment type="similarity">
    <text evidence="2">Belongs to the major facilitator superfamily. EmrB family.</text>
</comment>
<dbReference type="EMBL" id="JACICC010000004">
    <property type="protein sequence ID" value="MBB3809696.1"/>
    <property type="molecule type" value="Genomic_DNA"/>
</dbReference>
<feature type="transmembrane region" description="Helical" evidence="8">
    <location>
        <begin position="343"/>
        <end position="364"/>
    </location>
</feature>
<keyword evidence="5 8" id="KW-0812">Transmembrane</keyword>
<evidence type="ECO:0000256" key="4">
    <source>
        <dbReference type="ARBA" id="ARBA00022475"/>
    </source>
</evidence>
<dbReference type="RefSeq" id="WP_183752098.1">
    <property type="nucleotide sequence ID" value="NZ_JACICC010000004.1"/>
</dbReference>
<feature type="transmembrane region" description="Helical" evidence="8">
    <location>
        <begin position="113"/>
        <end position="135"/>
    </location>
</feature>
<dbReference type="GO" id="GO:0022857">
    <property type="term" value="F:transmembrane transporter activity"/>
    <property type="evidence" value="ECO:0007669"/>
    <property type="project" value="InterPro"/>
</dbReference>
<feature type="transmembrane region" description="Helical" evidence="8">
    <location>
        <begin position="317"/>
        <end position="336"/>
    </location>
</feature>
<dbReference type="AlphaFoldDB" id="A0A7W5Z3Y3"/>
<evidence type="ECO:0000256" key="8">
    <source>
        <dbReference type="SAM" id="Phobius"/>
    </source>
</evidence>
<dbReference type="CDD" id="cd17503">
    <property type="entry name" value="MFS_LmrB_MDR_like"/>
    <property type="match status" value="1"/>
</dbReference>
<evidence type="ECO:0000256" key="1">
    <source>
        <dbReference type="ARBA" id="ARBA00004651"/>
    </source>
</evidence>
<feature type="transmembrane region" description="Helical" evidence="8">
    <location>
        <begin position="208"/>
        <end position="228"/>
    </location>
</feature>
<feature type="domain" description="Major facilitator superfamily (MFS) profile" evidence="9">
    <location>
        <begin position="22"/>
        <end position="518"/>
    </location>
</feature>
<evidence type="ECO:0000256" key="3">
    <source>
        <dbReference type="ARBA" id="ARBA00022448"/>
    </source>
</evidence>
<evidence type="ECO:0000256" key="6">
    <source>
        <dbReference type="ARBA" id="ARBA00022989"/>
    </source>
</evidence>
<sequence>MSAVTAAPAPEKEDASLRTWLAMFGCMLGALMSVLDIQVTNASLPQIEGGIGTGEANGTWISTAYLIGEIIMIPLADYLSRVFGFRRLLLGSTVMFLVFSVSCAFATSIDQMIFMRGFQGFSAGAMIPLALTFVLSQLPRRQQPIGMAVFAMTATFGPAFGPTLGGYLTTHFDWRYVFFINLVPGALMLSLLYPTLKPEKMRLSLLKEGDWWGIAFLIVGLASLQTMLDEGNRYNWFGSSYIVQLALVAGISLTIFVIIELVVEKPVVHLRLLGYYNFTLGTIANIIVGVTLYGSIYVLPTYLGEVQGYSSQQVGMVMAWAGIPQLFIIPFLPLLQKHVDARLLIGVGLLIFASSCFMDIWLTADFGGEQLRQSNIVRAIGQAVVMAPLTLIALYGLPKELSGQASGLFNMMRNIGGAVGTAMLATIITKRTDYHANIIGESATSTNPTALEMLKQMQAYFLERATTDADLAYRKAQVLLGRIVEKQALIMGYSDAFFVMGILLLIAIVAVAFTRAPN</sequence>
<keyword evidence="7 8" id="KW-0472">Membrane</keyword>
<feature type="transmembrane region" description="Helical" evidence="8">
    <location>
        <begin position="59"/>
        <end position="76"/>
    </location>
</feature>
<dbReference type="InterPro" id="IPR036259">
    <property type="entry name" value="MFS_trans_sf"/>
</dbReference>
<evidence type="ECO:0000256" key="2">
    <source>
        <dbReference type="ARBA" id="ARBA00008537"/>
    </source>
</evidence>
<evidence type="ECO:0000313" key="10">
    <source>
        <dbReference type="EMBL" id="MBB3809696.1"/>
    </source>
</evidence>
<dbReference type="Gene3D" id="1.20.1720.10">
    <property type="entry name" value="Multidrug resistance protein D"/>
    <property type="match status" value="1"/>
</dbReference>
<feature type="transmembrane region" description="Helical" evidence="8">
    <location>
        <begin position="376"/>
        <end position="397"/>
    </location>
</feature>
<evidence type="ECO:0000259" key="9">
    <source>
        <dbReference type="PROSITE" id="PS50850"/>
    </source>
</evidence>
<keyword evidence="3" id="KW-0813">Transport</keyword>
<dbReference type="PROSITE" id="PS50850">
    <property type="entry name" value="MFS"/>
    <property type="match status" value="1"/>
</dbReference>
<feature type="transmembrane region" description="Helical" evidence="8">
    <location>
        <begin position="240"/>
        <end position="263"/>
    </location>
</feature>
<feature type="transmembrane region" description="Helical" evidence="8">
    <location>
        <begin position="275"/>
        <end position="297"/>
    </location>
</feature>
<dbReference type="InterPro" id="IPR020846">
    <property type="entry name" value="MFS_dom"/>
</dbReference>
<dbReference type="PANTHER" id="PTHR42718:SF9">
    <property type="entry name" value="MAJOR FACILITATOR SUPERFAMILY MULTIDRUG TRANSPORTER MFSC"/>
    <property type="match status" value="1"/>
</dbReference>
<accession>A0A7W5Z3Y3</accession>
<organism evidence="10 11">
    <name type="scientific">Pseudochelatococcus contaminans</name>
    <dbReference type="NCBI Taxonomy" id="1538103"/>
    <lineage>
        <taxon>Bacteria</taxon>
        <taxon>Pseudomonadati</taxon>
        <taxon>Pseudomonadota</taxon>
        <taxon>Alphaproteobacteria</taxon>
        <taxon>Hyphomicrobiales</taxon>
        <taxon>Chelatococcaceae</taxon>
        <taxon>Pseudochelatococcus</taxon>
    </lineage>
</organism>
<keyword evidence="6 8" id="KW-1133">Transmembrane helix</keyword>
<feature type="transmembrane region" description="Helical" evidence="8">
    <location>
        <begin position="88"/>
        <end position="107"/>
    </location>
</feature>
<dbReference type="GO" id="GO:0005886">
    <property type="term" value="C:plasma membrane"/>
    <property type="evidence" value="ECO:0007669"/>
    <property type="project" value="UniProtKB-SubCell"/>
</dbReference>
<dbReference type="Gene3D" id="1.20.1250.20">
    <property type="entry name" value="MFS general substrate transporter like domains"/>
    <property type="match status" value="1"/>
</dbReference>
<comment type="subcellular location">
    <subcellularLocation>
        <location evidence="1">Cell membrane</location>
        <topology evidence="1">Multi-pass membrane protein</topology>
    </subcellularLocation>
</comment>
<evidence type="ECO:0000313" key="11">
    <source>
        <dbReference type="Proteomes" id="UP000537592"/>
    </source>
</evidence>
<dbReference type="InterPro" id="IPR004638">
    <property type="entry name" value="EmrB-like"/>
</dbReference>
<dbReference type="Pfam" id="PF07690">
    <property type="entry name" value="MFS_1"/>
    <property type="match status" value="1"/>
</dbReference>
<feature type="transmembrane region" description="Helical" evidence="8">
    <location>
        <begin position="174"/>
        <end position="196"/>
    </location>
</feature>
<proteinExistence type="inferred from homology"/>
<dbReference type="NCBIfam" id="TIGR00711">
    <property type="entry name" value="efflux_EmrB"/>
    <property type="match status" value="1"/>
</dbReference>
<feature type="transmembrane region" description="Helical" evidence="8">
    <location>
        <begin position="20"/>
        <end position="39"/>
    </location>
</feature>
<reference evidence="10 11" key="1">
    <citation type="submission" date="2020-08" db="EMBL/GenBank/DDBJ databases">
        <title>Genomic Encyclopedia of Type Strains, Phase IV (KMG-IV): sequencing the most valuable type-strain genomes for metagenomic binning, comparative biology and taxonomic classification.</title>
        <authorList>
            <person name="Goeker M."/>
        </authorList>
    </citation>
    <scope>NUCLEOTIDE SEQUENCE [LARGE SCALE GENOMIC DNA]</scope>
    <source>
        <strain evidence="10 11">DSM 28760</strain>
    </source>
</reference>
<keyword evidence="11" id="KW-1185">Reference proteome</keyword>
<keyword evidence="4" id="KW-1003">Cell membrane</keyword>
<protein>
    <submittedName>
        <fullName evidence="10">DHA2 family multidrug resistance protein</fullName>
    </submittedName>
</protein>
<evidence type="ECO:0000256" key="5">
    <source>
        <dbReference type="ARBA" id="ARBA00022692"/>
    </source>
</evidence>
<dbReference type="SUPFAM" id="SSF103473">
    <property type="entry name" value="MFS general substrate transporter"/>
    <property type="match status" value="1"/>
</dbReference>
<comment type="caution">
    <text evidence="10">The sequence shown here is derived from an EMBL/GenBank/DDBJ whole genome shotgun (WGS) entry which is preliminary data.</text>
</comment>
<name>A0A7W5Z3Y3_9HYPH</name>
<gene>
    <name evidence="10" type="ORF">FHS81_001784</name>
</gene>
<feature type="transmembrane region" description="Helical" evidence="8">
    <location>
        <begin position="147"/>
        <end position="168"/>
    </location>
</feature>
<evidence type="ECO:0000256" key="7">
    <source>
        <dbReference type="ARBA" id="ARBA00023136"/>
    </source>
</evidence>
<dbReference type="Proteomes" id="UP000537592">
    <property type="component" value="Unassembled WGS sequence"/>
</dbReference>
<dbReference type="PANTHER" id="PTHR42718">
    <property type="entry name" value="MAJOR FACILITATOR SUPERFAMILY MULTIDRUG TRANSPORTER MFSC"/>
    <property type="match status" value="1"/>
</dbReference>
<feature type="transmembrane region" description="Helical" evidence="8">
    <location>
        <begin position="496"/>
        <end position="516"/>
    </location>
</feature>